<dbReference type="Gene3D" id="3.40.50.980">
    <property type="match status" value="4"/>
</dbReference>
<dbReference type="Gene3D" id="3.30.559.30">
    <property type="entry name" value="Nonribosomal peptide synthetase, condensation domain"/>
    <property type="match status" value="3"/>
</dbReference>
<name>A0AAX3ZYE5_RHOER</name>
<dbReference type="Pfam" id="PF00501">
    <property type="entry name" value="AMP-binding"/>
    <property type="match status" value="2"/>
</dbReference>
<dbReference type="GO" id="GO:0003824">
    <property type="term" value="F:catalytic activity"/>
    <property type="evidence" value="ECO:0007669"/>
    <property type="project" value="InterPro"/>
</dbReference>
<dbReference type="Pfam" id="PF00668">
    <property type="entry name" value="Condensation"/>
    <property type="match status" value="2"/>
</dbReference>
<evidence type="ECO:0000259" key="5">
    <source>
        <dbReference type="PROSITE" id="PS50075"/>
    </source>
</evidence>
<dbReference type="InterPro" id="IPR006162">
    <property type="entry name" value="Ppantetheine_attach_site"/>
</dbReference>
<feature type="domain" description="Cyclic nucleotide-binding" evidence="4">
    <location>
        <begin position="2137"/>
        <end position="2204"/>
    </location>
</feature>
<dbReference type="SUPFAM" id="SSF56801">
    <property type="entry name" value="Acetyl-CoA synthetase-like"/>
    <property type="match status" value="2"/>
</dbReference>
<dbReference type="InterPro" id="IPR001242">
    <property type="entry name" value="Condensation_dom"/>
</dbReference>
<dbReference type="Gene3D" id="3.30.300.30">
    <property type="match status" value="2"/>
</dbReference>
<sequence length="2287" mass="243591">MEEIVASVFGDVLGVERVGLDDDFFALGGNSLIATRVAARLGQALDAQVPVRVLFEASSVELLAAQVPVRVLFEASSVELLAARVESEVGSGARAALTARVRPERVPLSLAQQRMWARVRPERVPLSLAQQRMWFLNRFDTTSSANNIPVAIRLSGLLDVAALPARSQARNPLFQVMLSFQNMEQSVLRLGDLTVGGIDTGAVAAKFDLQLTMVEQFDDSGAPAGMAATFTYATDLFDESTVASMATRFERILRTVLDDSSALVGEVDLLDGVERIEIYNRSRANRRELPATRLVDVVGTAQRAMDVALIYGDESLTYGEFDSRVNRLARHLISQGVGPEVLVGVLMERSISWVIAAHAVIRAGGGYVPLDPSHPTERVSYVLRTAAPAVVLYSRDFTVDGRLDAKLPTSWVDVDSLDLHTYSTDPITDSERLSALRGGHPAYVIFTSGSTGTPKGVLVSHIAVVNQMLWRQDRYNLDPSDVVLVKTPSTFDVSLWELFWPCQVGARMVIAEPDGHRDPQYIAKLIREHAVTVAHFVPAMMALFISAECASNIPSLRLVFSGGEALKVGTAAEVFGVMPSACLENLYGPAEAAIDVTFHAVTSDETVSIPIGSAVWNTGLLVLDSRLHPVSRGVVGELYLSGIQLARGYIGRAAMSSDRFVANPFADGSGGGRMYRTGDLVRWDASGELEYIGRSDFQVKLRGQRIELGEIESALVADASVSASAVTVVSAKSGDSLVGYVVPASGAVVDVVALTDSLRAVLPSYMVPSLIMVLDALPLNASGKLDRKLLPEPVFEAAVFRAPVTAVEEIVASVFGDVLGVERVGLDDDFFALGGNSLIATRVAARLGQALDAQVPVRVLFEASSVELLAARVESEVGSGARAALTARVRPERVPLSLAQQRMWFLNRFDPGSNVDNIPVAIRLSGLLDVAALHNIPVAIRLSGLLDVAALQAAVSDVVARHEILRTVYPEVDGVGFQEVLSADRVRLDLSPVAVSESDVVGAVTEFLSTGFDVAVEVPVRARLFAVSESEFVLALVVHHISGDGVSMGPLTRDVMVAYEARSRGEVPGWAPLAVQYADYALWQRETLGSEDDAGSLISRQIGFWESALAGLPDQLDLPADRPRPAVASNRGAAYSFVIDRDVHVSLSDAARESNSSLFMVVHAALAVLLSRLSGTSDIAIGTPVAGRGEQVLDDLIGMFVNTLVLRTEVDSSESFSGLLGRVREGDLGAFAHADVPFERLVEVLNPARSQARNPLFQVMLSFQTARSQARNPLFQVMLSFQSARQTALQLGDLTVAGIDTGAVAAKFDLQLTMVEQFDDSGAPAGMAATFTYATDLFDESTVASMATRFERILAAVVADRSTILGDVDILDSVERSLVLEGWNDTARVVSGVSVLDGFDAQVAATPGAVVSVLDGFDAQVAATPGAVALSFEGQSLSYAEFDARVNRFARYLVSVGVGPESLVGVAVRRSVDLLVAVYGVLRAGGGYVPVDPDQPAERNGYVLESASPVCVVSTSDVGFDAGVVPVVEVDVVDVSGFSGAPVSDVDRVAPLRSGNTAYVIFTSGSTGRPKGVAVSHRSVVNQVSWLAERYAVSGSDVVLFKTPVTFDVSVWELFVPLAVGARLVVATHDGHRDPGYLASVVAAESVSMVSFVPSMLEVFVDQVVDTSEATISRFGGGGLGSLRVIFAAGEALPASVVGRVLSVLPSVEVHNLYGPTEFTVHATAAGPLDGVGVVVPMGAPVWNSSVLVLDSRLRPVPVGVAGELYLSGVQVARGYFGRVDLSAERFVANPFGVSGSRMYRTGDVVRWIGVSGELEYVGRSDFQVKLRGQRIELGEIESAVRDQVGVGSVVVVVWRDQLVAYVTAAVGSSVDVDVVKVGVGERLASYMVPSQFVVLDAFPLNASGKLDRKLLPEPVFEVNASGKLDRKLLPEPVFEVAVFRAPSTEAELLVASVFSEILGVEEIGADDSFFELGGNSLVAARVAARLSAAVSVEVPLRLIFATSTVSELAERIALGIRVGFDAKTDDALRTLLPLRTTGSDVPLFCVHPLVGLAWPFAPLAAVVDRSIPLYGLQSPVLTDEAFQGRSLDDYADRYVDEITRVQQSGPYRILGWSLGAIIAQAVAAKMEERGEIVEALILLDGSPETRDESEHAVQVRAELAAIGIVFGENESLDELSVERSAEILAAVDGERIGLDASAIKRLLTSIAISAKLINAHRPQSFGGPITFVSSLDRSGAKQADKVWGPYAHGGLTDELVDVHHLEMMSPEGVRAIGLIIERVLRGGAAD</sequence>
<dbReference type="SUPFAM" id="SSF53474">
    <property type="entry name" value="alpha/beta-Hydrolases"/>
    <property type="match status" value="1"/>
</dbReference>
<dbReference type="GO" id="GO:0005829">
    <property type="term" value="C:cytosol"/>
    <property type="evidence" value="ECO:0007669"/>
    <property type="project" value="TreeGrafter"/>
</dbReference>
<dbReference type="SMART" id="SM00823">
    <property type="entry name" value="PKS_PP"/>
    <property type="match status" value="3"/>
</dbReference>
<feature type="domain" description="Carrier" evidence="5">
    <location>
        <begin position="1942"/>
        <end position="2017"/>
    </location>
</feature>
<dbReference type="CDD" id="cd19540">
    <property type="entry name" value="LCL_NRPS-like"/>
    <property type="match status" value="1"/>
</dbReference>
<keyword evidence="3" id="KW-0597">Phosphoprotein</keyword>
<dbReference type="InterPro" id="IPR029058">
    <property type="entry name" value="AB_hydrolase_fold"/>
</dbReference>
<dbReference type="Pfam" id="PF00975">
    <property type="entry name" value="Thioesterase"/>
    <property type="match status" value="1"/>
</dbReference>
<dbReference type="Gene3D" id="1.10.1200.10">
    <property type="entry name" value="ACP-like"/>
    <property type="match status" value="2"/>
</dbReference>
<evidence type="ECO:0000313" key="7">
    <source>
        <dbReference type="Proteomes" id="UP001230933"/>
    </source>
</evidence>
<dbReference type="InterPro" id="IPR010071">
    <property type="entry name" value="AA_adenyl_dom"/>
</dbReference>
<evidence type="ECO:0000259" key="4">
    <source>
        <dbReference type="PROSITE" id="PS50042"/>
    </source>
</evidence>
<dbReference type="PROSITE" id="PS00455">
    <property type="entry name" value="AMP_BINDING"/>
    <property type="match status" value="2"/>
</dbReference>
<dbReference type="PANTHER" id="PTHR45527">
    <property type="entry name" value="NONRIBOSOMAL PEPTIDE SYNTHETASE"/>
    <property type="match status" value="1"/>
</dbReference>
<dbReference type="InterPro" id="IPR000595">
    <property type="entry name" value="cNMP-bd_dom"/>
</dbReference>
<feature type="domain" description="Carrier" evidence="5">
    <location>
        <begin position="1"/>
        <end position="71"/>
    </location>
</feature>
<reference evidence="6" key="1">
    <citation type="submission" date="2023-08" db="EMBL/GenBank/DDBJ databases">
        <title>Isolation and Characterization of Rhodococcus erythropolis MGMM8.</title>
        <authorList>
            <person name="Diabankana R.G.C."/>
            <person name="Afordoanyi D.M."/>
            <person name="Validov S.Z."/>
        </authorList>
    </citation>
    <scope>NUCLEOTIDE SEQUENCE</scope>
    <source>
        <strain evidence="6">MGMM8</strain>
    </source>
</reference>
<dbReference type="FunFam" id="3.40.50.12780:FF:000012">
    <property type="entry name" value="Non-ribosomal peptide synthetase"/>
    <property type="match status" value="2"/>
</dbReference>
<dbReference type="Gene3D" id="3.30.559.10">
    <property type="entry name" value="Chloramphenicol acetyltransferase-like domain"/>
    <property type="match status" value="5"/>
</dbReference>
<dbReference type="PANTHER" id="PTHR45527:SF1">
    <property type="entry name" value="FATTY ACID SYNTHASE"/>
    <property type="match status" value="1"/>
</dbReference>
<dbReference type="NCBIfam" id="NF003417">
    <property type="entry name" value="PRK04813.1"/>
    <property type="match status" value="2"/>
</dbReference>
<evidence type="ECO:0000256" key="2">
    <source>
        <dbReference type="ARBA" id="ARBA00022450"/>
    </source>
</evidence>
<dbReference type="Gene3D" id="3.40.50.1820">
    <property type="entry name" value="alpha/beta hydrolase"/>
    <property type="match status" value="1"/>
</dbReference>
<dbReference type="PROSITE" id="PS00012">
    <property type="entry name" value="PHOSPHOPANTETHEINE"/>
    <property type="match status" value="3"/>
</dbReference>
<dbReference type="InterPro" id="IPR020845">
    <property type="entry name" value="AMP-binding_CS"/>
</dbReference>
<dbReference type="CDD" id="cd05930">
    <property type="entry name" value="A_NRPS"/>
    <property type="match status" value="1"/>
</dbReference>
<protein>
    <submittedName>
        <fullName evidence="6">Amino acid adenylation domain-containing protein</fullName>
    </submittedName>
</protein>
<dbReference type="SUPFAM" id="SSF52777">
    <property type="entry name" value="CoA-dependent acyltransferases"/>
    <property type="match status" value="5"/>
</dbReference>
<dbReference type="Pfam" id="PF13193">
    <property type="entry name" value="AMP-binding_C"/>
    <property type="match status" value="2"/>
</dbReference>
<dbReference type="GO" id="GO:0008610">
    <property type="term" value="P:lipid biosynthetic process"/>
    <property type="evidence" value="ECO:0007669"/>
    <property type="project" value="UniProtKB-ARBA"/>
</dbReference>
<dbReference type="FunFam" id="3.40.50.980:FF:000001">
    <property type="entry name" value="Non-ribosomal peptide synthetase"/>
    <property type="match status" value="2"/>
</dbReference>
<dbReference type="PROSITE" id="PS50075">
    <property type="entry name" value="CARRIER"/>
    <property type="match status" value="3"/>
</dbReference>
<dbReference type="FunFam" id="3.40.50.980:FF:000002">
    <property type="entry name" value="Enterobactin synthetase component F"/>
    <property type="match status" value="1"/>
</dbReference>
<dbReference type="SUPFAM" id="SSF47336">
    <property type="entry name" value="ACP-like"/>
    <property type="match status" value="3"/>
</dbReference>
<dbReference type="InterPro" id="IPR009081">
    <property type="entry name" value="PP-bd_ACP"/>
</dbReference>
<dbReference type="GO" id="GO:0031177">
    <property type="term" value="F:phosphopantetheine binding"/>
    <property type="evidence" value="ECO:0007669"/>
    <property type="project" value="InterPro"/>
</dbReference>
<dbReference type="Gene3D" id="2.30.38.10">
    <property type="entry name" value="Luciferase, Domain 3"/>
    <property type="match status" value="2"/>
</dbReference>
<dbReference type="InterPro" id="IPR045851">
    <property type="entry name" value="AMP-bd_C_sf"/>
</dbReference>
<dbReference type="Proteomes" id="UP001230933">
    <property type="component" value="Chromosome"/>
</dbReference>
<dbReference type="InterPro" id="IPR020802">
    <property type="entry name" value="TesA-like"/>
</dbReference>
<dbReference type="InterPro" id="IPR025110">
    <property type="entry name" value="AMP-bd_C"/>
</dbReference>
<dbReference type="PROSITE" id="PS50042">
    <property type="entry name" value="CNMP_BINDING_3"/>
    <property type="match status" value="1"/>
</dbReference>
<dbReference type="Pfam" id="PF00550">
    <property type="entry name" value="PP-binding"/>
    <property type="match status" value="3"/>
</dbReference>
<dbReference type="GO" id="GO:0043041">
    <property type="term" value="P:amino acid activation for nonribosomal peptide biosynthetic process"/>
    <property type="evidence" value="ECO:0007669"/>
    <property type="project" value="TreeGrafter"/>
</dbReference>
<accession>A0AAX3ZYE5</accession>
<proteinExistence type="predicted"/>
<feature type="domain" description="Carrier" evidence="5">
    <location>
        <begin position="802"/>
        <end position="877"/>
    </location>
</feature>
<organism evidence="6 7">
    <name type="scientific">Rhodococcus erythropolis</name>
    <name type="common">Arthrobacter picolinophilus</name>
    <dbReference type="NCBI Taxonomy" id="1833"/>
    <lineage>
        <taxon>Bacteria</taxon>
        <taxon>Bacillati</taxon>
        <taxon>Actinomycetota</taxon>
        <taxon>Actinomycetes</taxon>
        <taxon>Mycobacteriales</taxon>
        <taxon>Nocardiaceae</taxon>
        <taxon>Rhodococcus</taxon>
        <taxon>Rhodococcus erythropolis group</taxon>
    </lineage>
</organism>
<dbReference type="InterPro" id="IPR036736">
    <property type="entry name" value="ACP-like_sf"/>
</dbReference>
<evidence type="ECO:0000313" key="6">
    <source>
        <dbReference type="EMBL" id="WMN02097.1"/>
    </source>
</evidence>
<dbReference type="EMBL" id="CP124545">
    <property type="protein sequence ID" value="WMN02097.1"/>
    <property type="molecule type" value="Genomic_DNA"/>
</dbReference>
<dbReference type="InterPro" id="IPR020806">
    <property type="entry name" value="PKS_PP-bd"/>
</dbReference>
<evidence type="ECO:0000256" key="3">
    <source>
        <dbReference type="ARBA" id="ARBA00022553"/>
    </source>
</evidence>
<dbReference type="InterPro" id="IPR000873">
    <property type="entry name" value="AMP-dep_synth/lig_dom"/>
</dbReference>
<keyword evidence="2" id="KW-0596">Phosphopantetheine</keyword>
<evidence type="ECO:0000256" key="1">
    <source>
        <dbReference type="ARBA" id="ARBA00001957"/>
    </source>
</evidence>
<dbReference type="InterPro" id="IPR001031">
    <property type="entry name" value="Thioesterase"/>
</dbReference>
<dbReference type="GO" id="GO:0044550">
    <property type="term" value="P:secondary metabolite biosynthetic process"/>
    <property type="evidence" value="ECO:0007669"/>
    <property type="project" value="TreeGrafter"/>
</dbReference>
<gene>
    <name evidence="6" type="ORF">QIE55_30540</name>
</gene>
<dbReference type="NCBIfam" id="TIGR01733">
    <property type="entry name" value="AA-adenyl-dom"/>
    <property type="match status" value="2"/>
</dbReference>
<dbReference type="SMART" id="SM00824">
    <property type="entry name" value="PKS_TE"/>
    <property type="match status" value="1"/>
</dbReference>
<comment type="cofactor">
    <cofactor evidence="1">
        <name>pantetheine 4'-phosphate</name>
        <dbReference type="ChEBI" id="CHEBI:47942"/>
    </cofactor>
</comment>
<dbReference type="InterPro" id="IPR023213">
    <property type="entry name" value="CAT-like_dom_sf"/>
</dbReference>